<organism evidence="2">
    <name type="scientific">freshwater metagenome</name>
    <dbReference type="NCBI Taxonomy" id="449393"/>
    <lineage>
        <taxon>unclassified sequences</taxon>
        <taxon>metagenomes</taxon>
        <taxon>ecological metagenomes</taxon>
    </lineage>
</organism>
<dbReference type="EMBL" id="CAEZXX010000077">
    <property type="protein sequence ID" value="CAB4712170.1"/>
    <property type="molecule type" value="Genomic_DNA"/>
</dbReference>
<dbReference type="Gene3D" id="3.10.590.10">
    <property type="entry name" value="ph1033 like domains"/>
    <property type="match status" value="1"/>
</dbReference>
<accession>A0A6J6QJZ5</accession>
<dbReference type="AlphaFoldDB" id="A0A6J6QJZ5"/>
<dbReference type="PANTHER" id="PTHR37291">
    <property type="entry name" value="5-METHYLCYTOSINE-SPECIFIC RESTRICTION ENZYME B"/>
    <property type="match status" value="1"/>
</dbReference>
<dbReference type="SUPFAM" id="SSF52540">
    <property type="entry name" value="P-loop containing nucleoside triphosphate hydrolases"/>
    <property type="match status" value="1"/>
</dbReference>
<dbReference type="CDD" id="cd00009">
    <property type="entry name" value="AAA"/>
    <property type="match status" value="1"/>
</dbReference>
<proteinExistence type="predicted"/>
<dbReference type="Pfam" id="PF07728">
    <property type="entry name" value="AAA_5"/>
    <property type="match status" value="1"/>
</dbReference>
<feature type="domain" description="AAA+ ATPase" evidence="1">
    <location>
        <begin position="844"/>
        <end position="1002"/>
    </location>
</feature>
<dbReference type="InterPro" id="IPR015947">
    <property type="entry name" value="PUA-like_sf"/>
</dbReference>
<dbReference type="SUPFAM" id="SSF88697">
    <property type="entry name" value="PUA domain-like"/>
    <property type="match status" value="1"/>
</dbReference>
<reference evidence="2" key="1">
    <citation type="submission" date="2020-05" db="EMBL/GenBank/DDBJ databases">
        <authorList>
            <person name="Chiriac C."/>
            <person name="Salcher M."/>
            <person name="Ghai R."/>
            <person name="Kavagutti S V."/>
        </authorList>
    </citation>
    <scope>NUCLEOTIDE SEQUENCE</scope>
</reference>
<dbReference type="GO" id="GO:0005524">
    <property type="term" value="F:ATP binding"/>
    <property type="evidence" value="ECO:0007669"/>
    <property type="project" value="InterPro"/>
</dbReference>
<evidence type="ECO:0000259" key="1">
    <source>
        <dbReference type="SMART" id="SM00382"/>
    </source>
</evidence>
<dbReference type="Gene3D" id="3.40.50.300">
    <property type="entry name" value="P-loop containing nucleotide triphosphate hydrolases"/>
    <property type="match status" value="1"/>
</dbReference>
<dbReference type="InterPro" id="IPR052934">
    <property type="entry name" value="Methyl-DNA_Rec/Restrict_Enz"/>
</dbReference>
<name>A0A6J6QJZ5_9ZZZZ</name>
<dbReference type="GO" id="GO:0016887">
    <property type="term" value="F:ATP hydrolysis activity"/>
    <property type="evidence" value="ECO:0007669"/>
    <property type="project" value="InterPro"/>
</dbReference>
<sequence length="1105" mass="123592">MTLADLTDPQAVREATGEFDRIGREAFLAKYGFGQSRSYWLVVDGKRYDSKAIVGAAHGFQFPDRGPLSREEFSGGEDGAVARLRALGFSVEWERTAAGQIGGMKSPSVWWVNQGQTYTAEHNGGFIWAPLHSKKGVPLTHHTAVSLLHPNDIVIHYAKSQIRALGRVLASPTVATRPDSLPADPWSKDGHRADIEYFDLAEPIPLQSLTDRPRGTGPFDRNGAINQGYLYSIPADWAEQLRTRFLDRWPAGSPWAPKDHWLFQANPSVWDLSHKLETWQVGEIEDWSLSRYRSEVSDGDDVVLFSSGSDGGILAAGQIVGGSFMRNRPEWREDSPESEPAINVRLMKKLDQPILRDRLKSHPILKDLAVLRFANATNYRVTDSEWKAFTAMINRPEPIDEFLHWALRFAIEPTFEQSEVAYKRQVFARIHAALNLLGDGSTDFPTELKRSFGSPYNLTNFRVHGPFVTWASQEPDAVGKAVLANLWNDTVPLAERVQAFVDVLPDYVPAGTGGRLSLASVLLGALDPERYPVYRPTPVDKAVALLGIDQLPEPAGERYAAFLALLDRLIERSEQLGTPLGTRLQAQSALWCVTSGVPYEPWTAADRWAYAAYLRGPGNSPLDAAIERFRQETDHTEEKRLTAEQQRQRMESMLASDSLAADPDLAFRWVSSGAYGNIGGAKARLCHALDDGHTDSIVSFTRRLLYSNERTADVLDFLTEDGPGTEGMSYSIAVKLLSIAFPESWIPYFTTFGGTGSLDLISRLGIPSPDGATPGEQIVNANDTLVAALRPYFGDDTWGMRRFLWFIRNHGITEVNEADALATLAEKLYLPASVLEEAIDLLDDKHQLVLYGPPGTGKTFLALELAEFLAGPDAVEIVQFHPSYSYEDFVEGYRPTDSGAFKLRSGPLRRMAEMAQSEPDRKHFLIIDELNRGNVAKIFGELYFLLEYRDRKISLQYSEDTFGLPPNLYIIATMNTADRSIGLLDAALRRRFHFMSLYPDDDGFSTLLSRWLSERSPDMLWVADVVAEANRRLDDRHRSIGPSHFLKSGLTEKRVAQIWKHSILPYIADQFFGREKEVDRFELDVLRKAISKAAVIERPEPETDA</sequence>
<dbReference type="InterPro" id="IPR011704">
    <property type="entry name" value="ATPase_dyneun-rel_AAA"/>
</dbReference>
<dbReference type="Pfam" id="PF26345">
    <property type="entry name" value="ScoMcrA_N"/>
    <property type="match status" value="1"/>
</dbReference>
<dbReference type="InterPro" id="IPR003593">
    <property type="entry name" value="AAA+_ATPase"/>
</dbReference>
<evidence type="ECO:0000313" key="2">
    <source>
        <dbReference type="EMBL" id="CAB4712170.1"/>
    </source>
</evidence>
<protein>
    <submittedName>
        <fullName evidence="2">Unannotated protein</fullName>
    </submittedName>
</protein>
<dbReference type="InterPro" id="IPR027417">
    <property type="entry name" value="P-loop_NTPase"/>
</dbReference>
<gene>
    <name evidence="2" type="ORF">UFOPK2602_01224</name>
</gene>
<dbReference type="Pfam" id="PF01878">
    <property type="entry name" value="EVE"/>
    <property type="match status" value="1"/>
</dbReference>
<dbReference type="PANTHER" id="PTHR37291:SF1">
    <property type="entry name" value="TYPE IV METHYL-DIRECTED RESTRICTION ENZYME ECOKMCRB SUBUNIT"/>
    <property type="match status" value="1"/>
</dbReference>
<dbReference type="SMART" id="SM00382">
    <property type="entry name" value="AAA"/>
    <property type="match status" value="1"/>
</dbReference>
<dbReference type="InterPro" id="IPR058807">
    <property type="entry name" value="ScoMcrA_N"/>
</dbReference>
<dbReference type="InterPro" id="IPR002740">
    <property type="entry name" value="EVE_domain"/>
</dbReference>